<feature type="domain" description="BOD1/SHG1" evidence="2">
    <location>
        <begin position="42"/>
        <end position="143"/>
    </location>
</feature>
<feature type="compositionally biased region" description="Basic and acidic residues" evidence="1">
    <location>
        <begin position="438"/>
        <end position="449"/>
    </location>
</feature>
<dbReference type="PANTHER" id="PTHR28034:SF1">
    <property type="entry name" value="NUCLEOMORPHIN"/>
    <property type="match status" value="1"/>
</dbReference>
<feature type="compositionally biased region" description="Basic and acidic residues" evidence="1">
    <location>
        <begin position="296"/>
        <end position="311"/>
    </location>
</feature>
<evidence type="ECO:0000313" key="4">
    <source>
        <dbReference type="Proteomes" id="UP000799778"/>
    </source>
</evidence>
<name>A0A6A5XEQ4_9PLEO</name>
<dbReference type="GeneID" id="54289724"/>
<feature type="compositionally biased region" description="Basic residues" evidence="1">
    <location>
        <begin position="285"/>
        <end position="295"/>
    </location>
</feature>
<dbReference type="EMBL" id="ML978074">
    <property type="protein sequence ID" value="KAF2011287.1"/>
    <property type="molecule type" value="Genomic_DNA"/>
</dbReference>
<evidence type="ECO:0000256" key="1">
    <source>
        <dbReference type="SAM" id="MobiDB-lite"/>
    </source>
</evidence>
<feature type="region of interest" description="Disordered" evidence="1">
    <location>
        <begin position="1"/>
        <end position="29"/>
    </location>
</feature>
<feature type="compositionally biased region" description="Basic and acidic residues" evidence="1">
    <location>
        <begin position="458"/>
        <end position="467"/>
    </location>
</feature>
<dbReference type="Proteomes" id="UP000799778">
    <property type="component" value="Unassembled WGS sequence"/>
</dbReference>
<sequence>MAEVDQNPPPLDGEGPALPPRKKLKLSDLPISQTKRSAIDGLHHTFRKKGEYDAMRKQIFAQFEASPAKDALLASIEELVDRETDRDPSLLSKDPRLAATLIEGAGERSDIYKDVSASLNQMIDEFCTSQGIQKMREYRVQEIGAELAAEEEKRGSKADEDYIREADARREERAAKRAKELEEELEKERQEKARKDERRRREKEEEAAREKERRERDERRRKEREEREKEEEERRRQDRERIEKEREEKRARKKKEDEEWEAQRSERIRRERERHSERYGDRYSRRSRSRSRSRDRRRDRSRDRRRDDSRSRSRSRSRGRGADRRNAKARTKTPEPPKPVNLDDIKVDDDAALQALLQESEQMKKSRQRPALERSESLDPPMRKPLPPKSLVPRDPVPERSSKAQDKTQSPEKQDAGAAEQSSKSSKDEDTPMPDAPASEKADEKKPISRFDLPPPAKPEEKSRVARDLGPAEPMNAGRDAMTTATLIAPVTIADAGTETEMTVATSVLAAKARVLIGALPARLSPVAASLDLILEVPHHAATETDDVRDRALALAVVVETDRRIGVDIVALVLEILVTTMIANVVDLVTATATATITITGTVIEIGTATETSGLEVTTELGLHASMLQIATYLVVTTTTIEEIEIVIEIVTGTAMEIKTETEIGIAGEGIEVGHAAAVGAATVLVDESNHTGYGMAHCLYQ</sequence>
<feature type="compositionally biased region" description="Basic and acidic residues" evidence="1">
    <location>
        <begin position="202"/>
        <end position="284"/>
    </location>
</feature>
<dbReference type="AlphaFoldDB" id="A0A6A5XEQ4"/>
<dbReference type="RefSeq" id="XP_033379626.1">
    <property type="nucleotide sequence ID" value="XM_033532327.1"/>
</dbReference>
<gene>
    <name evidence="3" type="ORF">BU24DRAFT_466017</name>
</gene>
<organism evidence="3 4">
    <name type="scientific">Aaosphaeria arxii CBS 175.79</name>
    <dbReference type="NCBI Taxonomy" id="1450172"/>
    <lineage>
        <taxon>Eukaryota</taxon>
        <taxon>Fungi</taxon>
        <taxon>Dikarya</taxon>
        <taxon>Ascomycota</taxon>
        <taxon>Pezizomycotina</taxon>
        <taxon>Dothideomycetes</taxon>
        <taxon>Pleosporomycetidae</taxon>
        <taxon>Pleosporales</taxon>
        <taxon>Pleosporales incertae sedis</taxon>
        <taxon>Aaosphaeria</taxon>
    </lineage>
</organism>
<evidence type="ECO:0000259" key="2">
    <source>
        <dbReference type="Pfam" id="PF05205"/>
    </source>
</evidence>
<feature type="compositionally biased region" description="Basic and acidic residues" evidence="1">
    <location>
        <begin position="150"/>
        <end position="196"/>
    </location>
</feature>
<dbReference type="Pfam" id="PF05205">
    <property type="entry name" value="COMPASS-Shg1"/>
    <property type="match status" value="1"/>
</dbReference>
<dbReference type="OrthoDB" id="5579731at2759"/>
<feature type="compositionally biased region" description="Basic and acidic residues" evidence="1">
    <location>
        <begin position="396"/>
        <end position="415"/>
    </location>
</feature>
<feature type="region of interest" description="Disordered" evidence="1">
    <location>
        <begin position="148"/>
        <end position="479"/>
    </location>
</feature>
<proteinExistence type="predicted"/>
<protein>
    <recommendedName>
        <fullName evidence="2">BOD1/SHG1 domain-containing protein</fullName>
    </recommendedName>
</protein>
<accession>A0A6A5XEQ4</accession>
<keyword evidence="4" id="KW-1185">Reference proteome</keyword>
<evidence type="ECO:0000313" key="3">
    <source>
        <dbReference type="EMBL" id="KAF2011287.1"/>
    </source>
</evidence>
<reference evidence="3" key="1">
    <citation type="journal article" date="2020" name="Stud. Mycol.">
        <title>101 Dothideomycetes genomes: a test case for predicting lifestyles and emergence of pathogens.</title>
        <authorList>
            <person name="Haridas S."/>
            <person name="Albert R."/>
            <person name="Binder M."/>
            <person name="Bloem J."/>
            <person name="Labutti K."/>
            <person name="Salamov A."/>
            <person name="Andreopoulos B."/>
            <person name="Baker S."/>
            <person name="Barry K."/>
            <person name="Bills G."/>
            <person name="Bluhm B."/>
            <person name="Cannon C."/>
            <person name="Castanera R."/>
            <person name="Culley D."/>
            <person name="Daum C."/>
            <person name="Ezra D."/>
            <person name="Gonzalez J."/>
            <person name="Henrissat B."/>
            <person name="Kuo A."/>
            <person name="Liang C."/>
            <person name="Lipzen A."/>
            <person name="Lutzoni F."/>
            <person name="Magnuson J."/>
            <person name="Mondo S."/>
            <person name="Nolan M."/>
            <person name="Ohm R."/>
            <person name="Pangilinan J."/>
            <person name="Park H.-J."/>
            <person name="Ramirez L."/>
            <person name="Alfaro M."/>
            <person name="Sun H."/>
            <person name="Tritt A."/>
            <person name="Yoshinaga Y."/>
            <person name="Zwiers L.-H."/>
            <person name="Turgeon B."/>
            <person name="Goodwin S."/>
            <person name="Spatafora J."/>
            <person name="Crous P."/>
            <person name="Grigoriev I."/>
        </authorList>
    </citation>
    <scope>NUCLEOTIDE SEQUENCE</scope>
    <source>
        <strain evidence="3">CBS 175.79</strain>
    </source>
</reference>
<dbReference type="InterPro" id="IPR055264">
    <property type="entry name" value="BOD1/SHG1_dom"/>
</dbReference>
<dbReference type="PANTHER" id="PTHR28034">
    <property type="entry name" value="SET1 COMPLEX COMPONENT SHG1"/>
    <property type="match status" value="1"/>
</dbReference>